<evidence type="ECO:0000313" key="2">
    <source>
        <dbReference type="Proteomes" id="UP000641853"/>
    </source>
</evidence>
<keyword evidence="2" id="KW-1185">Reference proteome</keyword>
<reference evidence="1" key="1">
    <citation type="submission" date="2020-06" db="EMBL/GenBank/DDBJ databases">
        <title>Draft genome sequences of strains closely related to Aspergillus parafelis and Aspergillus hiratsukae.</title>
        <authorList>
            <person name="Dos Santos R.A.C."/>
            <person name="Rivero-Menendez O."/>
            <person name="Steenwyk J.L."/>
            <person name="Mead M.E."/>
            <person name="Goldman G.H."/>
            <person name="Alastruey-Izquierdo A."/>
            <person name="Rokas A."/>
        </authorList>
    </citation>
    <scope>NUCLEOTIDE SEQUENCE</scope>
    <source>
        <strain evidence="1">CNM-CM7691</strain>
    </source>
</reference>
<proteinExistence type="predicted"/>
<evidence type="ECO:0000313" key="1">
    <source>
        <dbReference type="EMBL" id="KAF7184808.1"/>
    </source>
</evidence>
<organism evidence="1 2">
    <name type="scientific">Aspergillus felis</name>
    <dbReference type="NCBI Taxonomy" id="1287682"/>
    <lineage>
        <taxon>Eukaryota</taxon>
        <taxon>Fungi</taxon>
        <taxon>Dikarya</taxon>
        <taxon>Ascomycota</taxon>
        <taxon>Pezizomycotina</taxon>
        <taxon>Eurotiomycetes</taxon>
        <taxon>Eurotiomycetidae</taxon>
        <taxon>Eurotiales</taxon>
        <taxon>Aspergillaceae</taxon>
        <taxon>Aspergillus</taxon>
        <taxon>Aspergillus subgen. Fumigati</taxon>
    </lineage>
</organism>
<protein>
    <recommendedName>
        <fullName evidence="3">NRPS-like enzyme</fullName>
    </recommendedName>
</protein>
<dbReference type="Proteomes" id="UP000641853">
    <property type="component" value="Unassembled WGS sequence"/>
</dbReference>
<comment type="caution">
    <text evidence="1">The sequence shown here is derived from an EMBL/GenBank/DDBJ whole genome shotgun (WGS) entry which is preliminary data.</text>
</comment>
<name>A0A8H6R575_9EURO</name>
<dbReference type="EMBL" id="JACBAG010001519">
    <property type="protein sequence ID" value="KAF7184808.1"/>
    <property type="molecule type" value="Genomic_DNA"/>
</dbReference>
<dbReference type="Gene3D" id="3.40.50.720">
    <property type="entry name" value="NAD(P)-binding Rossmann-like Domain"/>
    <property type="match status" value="1"/>
</dbReference>
<dbReference type="SUPFAM" id="SSF51735">
    <property type="entry name" value="NAD(P)-binding Rossmann-fold domains"/>
    <property type="match status" value="1"/>
</dbReference>
<evidence type="ECO:0008006" key="3">
    <source>
        <dbReference type="Google" id="ProtNLM"/>
    </source>
</evidence>
<accession>A0A8H6R575</accession>
<dbReference type="InterPro" id="IPR036291">
    <property type="entry name" value="NAD(P)-bd_dom_sf"/>
</dbReference>
<sequence>MGYARAKWVCERILHEVAQTQGDLLHPIIVRLAILKTSQLLGALPELDGSFWWIPIDIAAKSIIEILFSHANSPVKDIVYHIENPIRQAWKPLLPVLARELRLKTPLPIPFRTWLERASSLSSAEADMGYIHHLLPFLQEKFQFLSIGGVIVQEADFVASNFLLVFLH</sequence>
<dbReference type="AlphaFoldDB" id="A0A8H6R575"/>
<gene>
    <name evidence="1" type="ORF">CNMCM7691_006611</name>
</gene>